<dbReference type="AlphaFoldDB" id="A0A931E730"/>
<evidence type="ECO:0000256" key="2">
    <source>
        <dbReference type="SAM" id="Phobius"/>
    </source>
</evidence>
<feature type="transmembrane region" description="Helical" evidence="2">
    <location>
        <begin position="406"/>
        <end position="428"/>
    </location>
</feature>
<sequence>MNLKRQLFLHFFESGRNNAMINLLLSVLIFTCIDQKTGDTLLNSLLLFNTLWLAAFVCCAVLESAHSQGISRRGWELLFQLAAFYILSVLSWLPGANRKLGVIAILAVFAVLLSIYMCRRSVKTLLLNILEYSGRTPVAHITGWLKSYLHSGIHEDWYQYASPMALAGQQKRVMQRSREIMVTQAEKVLFTSSLQTANISLENAEYRFDKLQIGDTIADWLVPAYGKLSPPAIAFHKSHNQLFKRLFDILVSLFIIVFFLSWMIPVIGLLIRLESRGPVFFRQLRSGRNNVPFWCFKFRSMYVNEESDELQASKGDARITRIGAFLRKTSLDEFPQFFNVLKGDMSIVGPRPHMLLHTAFYASKVNGYMKRLEMKQGLTGWAQVKGHRGETKDIRFMQNRVDHDIWYLYNWTFWLDVKIVLLTFINIFRREENAF</sequence>
<reference evidence="4" key="1">
    <citation type="submission" date="2020-11" db="EMBL/GenBank/DDBJ databases">
        <title>Bacterial whole genome sequence for Panacibacter sp. DH6.</title>
        <authorList>
            <person name="Le V."/>
            <person name="Ko S."/>
            <person name="Ahn C.-Y."/>
            <person name="Oh H.-M."/>
        </authorList>
    </citation>
    <scope>NUCLEOTIDE SEQUENCE</scope>
    <source>
        <strain evidence="4">DH6</strain>
    </source>
</reference>
<dbReference type="PANTHER" id="PTHR30576:SF0">
    <property type="entry name" value="UNDECAPRENYL-PHOSPHATE N-ACETYLGALACTOSAMINYL 1-PHOSPHATE TRANSFERASE-RELATED"/>
    <property type="match status" value="1"/>
</dbReference>
<dbReference type="PANTHER" id="PTHR30576">
    <property type="entry name" value="COLANIC BIOSYNTHESIS UDP-GLUCOSE LIPID CARRIER TRANSFERASE"/>
    <property type="match status" value="1"/>
</dbReference>
<dbReference type="Pfam" id="PF02397">
    <property type="entry name" value="Bac_transf"/>
    <property type="match status" value="1"/>
</dbReference>
<keyword evidence="2" id="KW-1133">Transmembrane helix</keyword>
<accession>A0A931E730</accession>
<name>A0A931E730_9BACT</name>
<evidence type="ECO:0000313" key="4">
    <source>
        <dbReference type="EMBL" id="MBG9375489.1"/>
    </source>
</evidence>
<dbReference type="InterPro" id="IPR003362">
    <property type="entry name" value="Bact_transf"/>
</dbReference>
<feature type="transmembrane region" description="Helical" evidence="2">
    <location>
        <begin position="246"/>
        <end position="271"/>
    </location>
</feature>
<keyword evidence="2" id="KW-0472">Membrane</keyword>
<keyword evidence="2" id="KW-0812">Transmembrane</keyword>
<dbReference type="Proteomes" id="UP000628448">
    <property type="component" value="Unassembled WGS sequence"/>
</dbReference>
<evidence type="ECO:0000259" key="3">
    <source>
        <dbReference type="Pfam" id="PF02397"/>
    </source>
</evidence>
<protein>
    <submittedName>
        <fullName evidence="4">Sugar transferase</fullName>
    </submittedName>
</protein>
<evidence type="ECO:0000256" key="1">
    <source>
        <dbReference type="ARBA" id="ARBA00006464"/>
    </source>
</evidence>
<feature type="transmembrane region" description="Helical" evidence="2">
    <location>
        <begin position="45"/>
        <end position="65"/>
    </location>
</feature>
<comment type="similarity">
    <text evidence="1">Belongs to the bacterial sugar transferase family.</text>
</comment>
<proteinExistence type="inferred from homology"/>
<feature type="domain" description="Bacterial sugar transferase" evidence="3">
    <location>
        <begin position="244"/>
        <end position="428"/>
    </location>
</feature>
<feature type="transmembrane region" description="Helical" evidence="2">
    <location>
        <begin position="77"/>
        <end position="94"/>
    </location>
</feature>
<organism evidence="4 5">
    <name type="scientific">Panacibacter microcysteis</name>
    <dbReference type="NCBI Taxonomy" id="2793269"/>
    <lineage>
        <taxon>Bacteria</taxon>
        <taxon>Pseudomonadati</taxon>
        <taxon>Bacteroidota</taxon>
        <taxon>Chitinophagia</taxon>
        <taxon>Chitinophagales</taxon>
        <taxon>Chitinophagaceae</taxon>
        <taxon>Panacibacter</taxon>
    </lineage>
</organism>
<dbReference type="GO" id="GO:0016780">
    <property type="term" value="F:phosphotransferase activity, for other substituted phosphate groups"/>
    <property type="evidence" value="ECO:0007669"/>
    <property type="project" value="TreeGrafter"/>
</dbReference>
<keyword evidence="5" id="KW-1185">Reference proteome</keyword>
<feature type="transmembrane region" description="Helical" evidence="2">
    <location>
        <begin position="100"/>
        <end position="118"/>
    </location>
</feature>
<keyword evidence="4" id="KW-0808">Transferase</keyword>
<evidence type="ECO:0000313" key="5">
    <source>
        <dbReference type="Proteomes" id="UP000628448"/>
    </source>
</evidence>
<comment type="caution">
    <text evidence="4">The sequence shown here is derived from an EMBL/GenBank/DDBJ whole genome shotgun (WGS) entry which is preliminary data.</text>
</comment>
<dbReference type="RefSeq" id="WP_196989540.1">
    <property type="nucleotide sequence ID" value="NZ_JADWYR010000001.1"/>
</dbReference>
<dbReference type="EMBL" id="JADWYR010000001">
    <property type="protein sequence ID" value="MBG9375489.1"/>
    <property type="molecule type" value="Genomic_DNA"/>
</dbReference>
<gene>
    <name evidence="4" type="ORF">I5907_04545</name>
</gene>